<comment type="cofactor">
    <cofactor evidence="1 5">
        <name>FAD</name>
        <dbReference type="ChEBI" id="CHEBI:57692"/>
    </cofactor>
</comment>
<protein>
    <submittedName>
        <fullName evidence="9">NADH-cytochrome b5 reductase, putative</fullName>
    </submittedName>
</protein>
<dbReference type="InterPro" id="IPR039261">
    <property type="entry name" value="FNR_nucleotide-bd"/>
</dbReference>
<dbReference type="OMA" id="MFVYRFA"/>
<dbReference type="InterPro" id="IPR017938">
    <property type="entry name" value="Riboflavin_synthase-like_b-brl"/>
</dbReference>
<keyword evidence="3 5" id="KW-0274">FAD</keyword>
<dbReference type="PANTHER" id="PTHR19370">
    <property type="entry name" value="NADH-CYTOCHROME B5 REDUCTASE"/>
    <property type="match status" value="1"/>
</dbReference>
<evidence type="ECO:0000256" key="4">
    <source>
        <dbReference type="ARBA" id="ARBA00023002"/>
    </source>
</evidence>
<evidence type="ECO:0000256" key="6">
    <source>
        <dbReference type="SAM" id="MobiDB-lite"/>
    </source>
</evidence>
<feature type="binding site" evidence="5">
    <location>
        <position position="177"/>
    </location>
    <ligand>
        <name>FAD</name>
        <dbReference type="ChEBI" id="CHEBI:57692"/>
    </ligand>
</feature>
<dbReference type="EMBL" id="CYKH01000445">
    <property type="protein sequence ID" value="CUF91226.1"/>
    <property type="molecule type" value="Genomic_DNA"/>
</dbReference>
<dbReference type="GO" id="GO:0004128">
    <property type="term" value="F:cytochrome-b5 reductase activity, acting on NAD(P)H"/>
    <property type="evidence" value="ECO:0007669"/>
    <property type="project" value="TreeGrafter"/>
</dbReference>
<evidence type="ECO:0000313" key="9">
    <source>
        <dbReference type="EMBL" id="CUF91226.1"/>
    </source>
</evidence>
<dbReference type="SUPFAM" id="SSF63380">
    <property type="entry name" value="Riboflavin synthase domain-like"/>
    <property type="match status" value="1"/>
</dbReference>
<dbReference type="InterPro" id="IPR008333">
    <property type="entry name" value="Cbr1-like_FAD-bd_dom"/>
</dbReference>
<evidence type="ECO:0000256" key="1">
    <source>
        <dbReference type="ARBA" id="ARBA00001974"/>
    </source>
</evidence>
<evidence type="ECO:0000313" key="10">
    <source>
        <dbReference type="Proteomes" id="UP000051952"/>
    </source>
</evidence>
<dbReference type="CDD" id="cd06183">
    <property type="entry name" value="cyt_b5_reduct_like"/>
    <property type="match status" value="1"/>
</dbReference>
<keyword evidence="2 5" id="KW-0285">Flavoprotein</keyword>
<organism evidence="9 10">
    <name type="scientific">Bodo saltans</name>
    <name type="common">Flagellated protozoan</name>
    <dbReference type="NCBI Taxonomy" id="75058"/>
    <lineage>
        <taxon>Eukaryota</taxon>
        <taxon>Discoba</taxon>
        <taxon>Euglenozoa</taxon>
        <taxon>Kinetoplastea</taxon>
        <taxon>Metakinetoplastina</taxon>
        <taxon>Eubodonida</taxon>
        <taxon>Bodonidae</taxon>
        <taxon>Bodo</taxon>
    </lineage>
</organism>
<keyword evidence="7" id="KW-1133">Transmembrane helix</keyword>
<dbReference type="PROSITE" id="PS51384">
    <property type="entry name" value="FAD_FR"/>
    <property type="match status" value="1"/>
</dbReference>
<dbReference type="Pfam" id="PF00970">
    <property type="entry name" value="FAD_binding_6"/>
    <property type="match status" value="1"/>
</dbReference>
<dbReference type="InterPro" id="IPR017927">
    <property type="entry name" value="FAD-bd_FR_type"/>
</dbReference>
<reference evidence="10" key="1">
    <citation type="submission" date="2015-09" db="EMBL/GenBank/DDBJ databases">
        <authorList>
            <consortium name="Pathogen Informatics"/>
        </authorList>
    </citation>
    <scope>NUCLEOTIDE SEQUENCE [LARGE SCALE GENOMIC DNA]</scope>
    <source>
        <strain evidence="10">Lake Konstanz</strain>
    </source>
</reference>
<dbReference type="Gene3D" id="3.40.50.80">
    <property type="entry name" value="Nucleotide-binding domain of ferredoxin-NADP reductase (FNR) module"/>
    <property type="match status" value="1"/>
</dbReference>
<feature type="domain" description="FAD-binding FR-type" evidence="8">
    <location>
        <begin position="123"/>
        <end position="228"/>
    </location>
</feature>
<feature type="transmembrane region" description="Helical" evidence="7">
    <location>
        <begin position="84"/>
        <end position="108"/>
    </location>
</feature>
<keyword evidence="10" id="KW-1185">Reference proteome</keyword>
<keyword evidence="4" id="KW-0560">Oxidoreductase</keyword>
<dbReference type="Gene3D" id="2.40.30.10">
    <property type="entry name" value="Translation factors"/>
    <property type="match status" value="1"/>
</dbReference>
<gene>
    <name evidence="9" type="ORF">BSAL_67100</name>
</gene>
<dbReference type="InterPro" id="IPR001834">
    <property type="entry name" value="CBR-like"/>
</dbReference>
<evidence type="ECO:0000256" key="2">
    <source>
        <dbReference type="ARBA" id="ARBA00022630"/>
    </source>
</evidence>
<dbReference type="AlphaFoldDB" id="A0A0S4ITW4"/>
<dbReference type="Proteomes" id="UP000051952">
    <property type="component" value="Unassembled WGS sequence"/>
</dbReference>
<feature type="binding site" evidence="5">
    <location>
        <position position="203"/>
    </location>
    <ligand>
        <name>FAD</name>
        <dbReference type="ChEBI" id="CHEBI:57692"/>
    </ligand>
</feature>
<keyword evidence="7" id="KW-0472">Membrane</keyword>
<dbReference type="VEuPathDB" id="TriTrypDB:BSAL_67100"/>
<evidence type="ECO:0000256" key="5">
    <source>
        <dbReference type="PIRSR" id="PIRSR601834-1"/>
    </source>
</evidence>
<accession>A0A0S4ITW4</accession>
<name>A0A0S4ITW4_BODSA</name>
<feature type="compositionally biased region" description="Low complexity" evidence="6">
    <location>
        <begin position="26"/>
        <end position="47"/>
    </location>
</feature>
<keyword evidence="7" id="KW-0812">Transmembrane</keyword>
<dbReference type="OrthoDB" id="432685at2759"/>
<dbReference type="PANTHER" id="PTHR19370:SF190">
    <property type="entry name" value="NADH-CYTOCHROME B5 REDUCTASE-LIKE PROTEIN"/>
    <property type="match status" value="1"/>
</dbReference>
<sequence>MMRGSRLLLVERVAAGGSSASGGGASASSSSRASFSGPSGGRAATAEEAARAKGAEKEKRRWSFALQDTPSTIRKYIDDVDKGYAIRLSLFVGILCSVGYTTYQYFVYRQRHLPLAQRWGKFSPTVPITLLERTELPGKMHLYRFALPTPADYAGYEPVSSVRVHSGLVRDMDSISRWFTPVSHPMERGIIEFAIKDADPGRMASRLHHLTTGDVLYLGSWMKEFPYTANKYTDIGVVCSVGGSSVALQLMKVITANENDKTRLSILYCAQSAAALPFENLFLEMSKKHPDRLKVAFNVLTRNGRNSTVANGEIPVNLGLLDHTTLVKSLPPPPIADPVTGVTPDASKTKILVCAPTSLMAPLAGRPSPIWNISYYQGPFYKYGGMLKEMGYQRSQVYKFGVSTHILAHHY</sequence>
<dbReference type="SUPFAM" id="SSF52343">
    <property type="entry name" value="Ferredoxin reductase-like, C-terminal NADP-linked domain"/>
    <property type="match status" value="1"/>
</dbReference>
<evidence type="ECO:0000256" key="7">
    <source>
        <dbReference type="SAM" id="Phobius"/>
    </source>
</evidence>
<evidence type="ECO:0000259" key="8">
    <source>
        <dbReference type="PROSITE" id="PS51384"/>
    </source>
</evidence>
<evidence type="ECO:0000256" key="3">
    <source>
        <dbReference type="ARBA" id="ARBA00022827"/>
    </source>
</evidence>
<proteinExistence type="predicted"/>
<feature type="binding site" evidence="5">
    <location>
        <position position="196"/>
    </location>
    <ligand>
        <name>FAD</name>
        <dbReference type="ChEBI" id="CHEBI:57692"/>
    </ligand>
</feature>
<feature type="region of interest" description="Disordered" evidence="6">
    <location>
        <begin position="16"/>
        <end position="55"/>
    </location>
</feature>